<sequence length="375" mass="40979">MKVPTILAILAAVALTSPIHAAPSASPSSASAKNGTLSNDVPDLLSRAAAEFTAQYNEALYSNSTLQRPSAFEKRAESNNVIPFCVGIASNPPRVRVFRNRMTCDISGWDTLYTFTAHTKEDEFIAPKATCSGSGSDPSRSMFFRRENCKDGNKWTHDFTFYESSAFNFRTTVWYADNPHRMLLYPNYNGLAHGWKDSYTVTYRNVYRLAADQEIRSLKADMTSHTNIHKKIKISTPNDAATMRCGEMLIGSSPSITSSPNGVLTFAGKDIYGFPGNAFDGNCTKLVNSSKIVVNRVTSNGFGSIEIIIGKSTLAAVSIKQRYSISNLLFMQALFESMRTGKPVMVGQNDMNSSGSVAFVQGTFIAISGPWNAPI</sequence>
<evidence type="ECO:0000313" key="3">
    <source>
        <dbReference type="Proteomes" id="UP000823405"/>
    </source>
</evidence>
<keyword evidence="1" id="KW-0732">Signal</keyword>
<comment type="caution">
    <text evidence="2">The sequence shown here is derived from an EMBL/GenBank/DDBJ whole genome shotgun (WGS) entry which is preliminary data.</text>
</comment>
<evidence type="ECO:0000313" key="2">
    <source>
        <dbReference type="EMBL" id="KAG0300412.1"/>
    </source>
</evidence>
<name>A0A9P6QY96_9FUNG</name>
<evidence type="ECO:0000256" key="1">
    <source>
        <dbReference type="SAM" id="SignalP"/>
    </source>
</evidence>
<dbReference type="EMBL" id="JAAAIN010001758">
    <property type="protein sequence ID" value="KAG0300412.1"/>
    <property type="molecule type" value="Genomic_DNA"/>
</dbReference>
<gene>
    <name evidence="2" type="ORF">BGZ97_003239</name>
</gene>
<feature type="chain" id="PRO_5040181183" evidence="1">
    <location>
        <begin position="22"/>
        <end position="375"/>
    </location>
</feature>
<dbReference type="Proteomes" id="UP000823405">
    <property type="component" value="Unassembled WGS sequence"/>
</dbReference>
<keyword evidence="3" id="KW-1185">Reference proteome</keyword>
<feature type="signal peptide" evidence="1">
    <location>
        <begin position="1"/>
        <end position="21"/>
    </location>
</feature>
<protein>
    <submittedName>
        <fullName evidence="2">Uncharacterized protein</fullName>
    </submittedName>
</protein>
<dbReference type="AlphaFoldDB" id="A0A9P6QY96"/>
<proteinExistence type="predicted"/>
<dbReference type="OrthoDB" id="2415055at2759"/>
<organism evidence="2 3">
    <name type="scientific">Linnemannia gamsii</name>
    <dbReference type="NCBI Taxonomy" id="64522"/>
    <lineage>
        <taxon>Eukaryota</taxon>
        <taxon>Fungi</taxon>
        <taxon>Fungi incertae sedis</taxon>
        <taxon>Mucoromycota</taxon>
        <taxon>Mortierellomycotina</taxon>
        <taxon>Mortierellomycetes</taxon>
        <taxon>Mortierellales</taxon>
        <taxon>Mortierellaceae</taxon>
        <taxon>Linnemannia</taxon>
    </lineage>
</organism>
<accession>A0A9P6QY96</accession>
<reference evidence="2" key="1">
    <citation type="journal article" date="2020" name="Fungal Divers.">
        <title>Resolving the Mortierellaceae phylogeny through synthesis of multi-gene phylogenetics and phylogenomics.</title>
        <authorList>
            <person name="Vandepol N."/>
            <person name="Liber J."/>
            <person name="Desiro A."/>
            <person name="Na H."/>
            <person name="Kennedy M."/>
            <person name="Barry K."/>
            <person name="Grigoriev I.V."/>
            <person name="Miller A.N."/>
            <person name="O'Donnell K."/>
            <person name="Stajich J.E."/>
            <person name="Bonito G."/>
        </authorList>
    </citation>
    <scope>NUCLEOTIDE SEQUENCE</scope>
    <source>
        <strain evidence="2">NVP60</strain>
    </source>
</reference>